<dbReference type="InterPro" id="IPR052157">
    <property type="entry name" value="BCAA_transport_permease"/>
</dbReference>
<dbReference type="CDD" id="cd06582">
    <property type="entry name" value="TM_PBP1_LivH_like"/>
    <property type="match status" value="1"/>
</dbReference>
<proteinExistence type="inferred from homology"/>
<feature type="transmembrane region" description="Helical" evidence="9">
    <location>
        <begin position="66"/>
        <end position="86"/>
    </location>
</feature>
<evidence type="ECO:0000256" key="9">
    <source>
        <dbReference type="SAM" id="Phobius"/>
    </source>
</evidence>
<evidence type="ECO:0000256" key="1">
    <source>
        <dbReference type="ARBA" id="ARBA00004651"/>
    </source>
</evidence>
<gene>
    <name evidence="10" type="ORF">SAMN05216388_101264</name>
</gene>
<evidence type="ECO:0000313" key="11">
    <source>
        <dbReference type="Proteomes" id="UP000198775"/>
    </source>
</evidence>
<keyword evidence="4 9" id="KW-0812">Transmembrane</keyword>
<dbReference type="Pfam" id="PF02653">
    <property type="entry name" value="BPD_transp_2"/>
    <property type="match status" value="1"/>
</dbReference>
<dbReference type="EMBL" id="FOCX01000012">
    <property type="protein sequence ID" value="SEO41802.1"/>
    <property type="molecule type" value="Genomic_DNA"/>
</dbReference>
<dbReference type="InterPro" id="IPR001851">
    <property type="entry name" value="ABC_transp_permease"/>
</dbReference>
<comment type="similarity">
    <text evidence="8">Belongs to the binding-protein-dependent transport system permease family. LivHM subfamily.</text>
</comment>
<feature type="transmembrane region" description="Helical" evidence="9">
    <location>
        <begin position="263"/>
        <end position="284"/>
    </location>
</feature>
<evidence type="ECO:0000256" key="6">
    <source>
        <dbReference type="ARBA" id="ARBA00022989"/>
    </source>
</evidence>
<evidence type="ECO:0000256" key="2">
    <source>
        <dbReference type="ARBA" id="ARBA00022448"/>
    </source>
</evidence>
<evidence type="ECO:0000313" key="10">
    <source>
        <dbReference type="EMBL" id="SEO41802.1"/>
    </source>
</evidence>
<evidence type="ECO:0000256" key="5">
    <source>
        <dbReference type="ARBA" id="ARBA00022970"/>
    </source>
</evidence>
<feature type="transmembrane region" description="Helical" evidence="9">
    <location>
        <begin position="12"/>
        <end position="35"/>
    </location>
</feature>
<dbReference type="PANTHER" id="PTHR11795">
    <property type="entry name" value="BRANCHED-CHAIN AMINO ACID TRANSPORT SYSTEM PERMEASE PROTEIN LIVH"/>
    <property type="match status" value="1"/>
</dbReference>
<evidence type="ECO:0000256" key="8">
    <source>
        <dbReference type="ARBA" id="ARBA00037998"/>
    </source>
</evidence>
<keyword evidence="6 9" id="KW-1133">Transmembrane helix</keyword>
<dbReference type="GO" id="GO:0022857">
    <property type="term" value="F:transmembrane transporter activity"/>
    <property type="evidence" value="ECO:0007669"/>
    <property type="project" value="InterPro"/>
</dbReference>
<feature type="transmembrane region" description="Helical" evidence="9">
    <location>
        <begin position="42"/>
        <end position="60"/>
    </location>
</feature>
<dbReference type="GO" id="GO:0005886">
    <property type="term" value="C:plasma membrane"/>
    <property type="evidence" value="ECO:0007669"/>
    <property type="project" value="UniProtKB-SubCell"/>
</dbReference>
<comment type="subcellular location">
    <subcellularLocation>
        <location evidence="1">Cell membrane</location>
        <topology evidence="1">Multi-pass membrane protein</topology>
    </subcellularLocation>
</comment>
<dbReference type="Proteomes" id="UP000198775">
    <property type="component" value="Unassembled WGS sequence"/>
</dbReference>
<sequence length="296" mass="30999">MVSTELLSQSIINGLLLGGIYVTVGVGFALVFGVLEIIDFAVGEYVMLGAFTGAIVAPMVGGEGLLVVPLAFVAFFLVGVVIQPFIHHVTTGDRPMPLLMGLVFTFGLATFMRGSILTIFGPNTRNVPTNALSGGIEIGGLGTFPEVRVVTAVVGVLSLVAFMYYLYRTTGGTAIRAIAEDRDIARLMGVNINRYQSIAYGVYAGLTATGGVFIGLIYSAGPGMGLQYTAFAFFMIVLAGLGYLPGIIISGIVLGLAQSLTAVYLGGELVFFVLFGMIYVLLLVRPEGLLGKGEVA</sequence>
<keyword evidence="3" id="KW-1003">Cell membrane</keyword>
<reference evidence="11" key="1">
    <citation type="submission" date="2016-10" db="EMBL/GenBank/DDBJ databases">
        <authorList>
            <person name="Varghese N."/>
            <person name="Submissions S."/>
        </authorList>
    </citation>
    <scope>NUCLEOTIDE SEQUENCE [LARGE SCALE GENOMIC DNA]</scope>
    <source>
        <strain evidence="11">IBRC-M 10043</strain>
    </source>
</reference>
<keyword evidence="5" id="KW-0029">Amino-acid transport</keyword>
<keyword evidence="2" id="KW-0813">Transport</keyword>
<name>A0A1H8PIK7_9EURY</name>
<dbReference type="GO" id="GO:0006865">
    <property type="term" value="P:amino acid transport"/>
    <property type="evidence" value="ECO:0007669"/>
    <property type="project" value="UniProtKB-KW"/>
</dbReference>
<feature type="transmembrane region" description="Helical" evidence="9">
    <location>
        <begin position="198"/>
        <end position="218"/>
    </location>
</feature>
<evidence type="ECO:0000256" key="3">
    <source>
        <dbReference type="ARBA" id="ARBA00022475"/>
    </source>
</evidence>
<accession>A0A1H8PIK7</accession>
<protein>
    <submittedName>
        <fullName evidence="10">Amino acid/amide ABC transporter membrane protein 1, HAAT family</fullName>
    </submittedName>
</protein>
<dbReference type="AlphaFoldDB" id="A0A1H8PIK7"/>
<feature type="transmembrane region" description="Helical" evidence="9">
    <location>
        <begin position="230"/>
        <end position="256"/>
    </location>
</feature>
<dbReference type="OrthoDB" id="43815at2157"/>
<dbReference type="PANTHER" id="PTHR11795:SF445">
    <property type="entry name" value="AMINO ACID ABC TRANSPORTER PERMEASE PROTEIN"/>
    <property type="match status" value="1"/>
</dbReference>
<evidence type="ECO:0000256" key="7">
    <source>
        <dbReference type="ARBA" id="ARBA00023136"/>
    </source>
</evidence>
<organism evidence="10 11">
    <name type="scientific">Halorientalis persicus</name>
    <dbReference type="NCBI Taxonomy" id="1367881"/>
    <lineage>
        <taxon>Archaea</taxon>
        <taxon>Methanobacteriati</taxon>
        <taxon>Methanobacteriota</taxon>
        <taxon>Stenosarchaea group</taxon>
        <taxon>Halobacteria</taxon>
        <taxon>Halobacteriales</taxon>
        <taxon>Haloarculaceae</taxon>
        <taxon>Halorientalis</taxon>
    </lineage>
</organism>
<keyword evidence="11" id="KW-1185">Reference proteome</keyword>
<feature type="transmembrane region" description="Helical" evidence="9">
    <location>
        <begin position="98"/>
        <end position="120"/>
    </location>
</feature>
<evidence type="ECO:0000256" key="4">
    <source>
        <dbReference type="ARBA" id="ARBA00022692"/>
    </source>
</evidence>
<feature type="transmembrane region" description="Helical" evidence="9">
    <location>
        <begin position="149"/>
        <end position="167"/>
    </location>
</feature>
<keyword evidence="7 9" id="KW-0472">Membrane</keyword>